<name>A0ABQ1PRZ7_9ENTE</name>
<dbReference type="Pfam" id="PF20038">
    <property type="entry name" value="HTH_59"/>
    <property type="match status" value="1"/>
</dbReference>
<proteinExistence type="predicted"/>
<evidence type="ECO:0000313" key="3">
    <source>
        <dbReference type="Proteomes" id="UP000630615"/>
    </source>
</evidence>
<organism evidence="2 3">
    <name type="scientific">Enterococcus wangshanyuanii</name>
    <dbReference type="NCBI Taxonomy" id="2005703"/>
    <lineage>
        <taxon>Bacteria</taxon>
        <taxon>Bacillati</taxon>
        <taxon>Bacillota</taxon>
        <taxon>Bacilli</taxon>
        <taxon>Lactobacillales</taxon>
        <taxon>Enterococcaceae</taxon>
        <taxon>Enterococcus</taxon>
    </lineage>
</organism>
<dbReference type="Proteomes" id="UP000630615">
    <property type="component" value="Unassembled WGS sequence"/>
</dbReference>
<evidence type="ECO:0000259" key="1">
    <source>
        <dbReference type="Pfam" id="PF20038"/>
    </source>
</evidence>
<reference evidence="3" key="1">
    <citation type="journal article" date="2019" name="Int. J. Syst. Evol. Microbiol.">
        <title>The Global Catalogue of Microorganisms (GCM) 10K type strain sequencing project: providing services to taxonomists for standard genome sequencing and annotation.</title>
        <authorList>
            <consortium name="The Broad Institute Genomics Platform"/>
            <consortium name="The Broad Institute Genome Sequencing Center for Infectious Disease"/>
            <person name="Wu L."/>
            <person name="Ma J."/>
        </authorList>
    </citation>
    <scope>NUCLEOTIDE SEQUENCE [LARGE SCALE GENOMIC DNA]</scope>
    <source>
        <strain evidence="3">CGMCC 1.15942</strain>
    </source>
</reference>
<accession>A0ABQ1PRZ7</accession>
<sequence>MINLTELEIMTFPEASERWNRERTYVFQKYFSSQDKFLPGSVDVIGNGKGTWIITKEGMEHLTGQTEKEANTGLWRVIVEFDFRILEEHSCDSEGEAKSLLKTLTRKELMKRSPELLDKVEFSYLDKQKRNYGVRIAGNTLIYSKKVSKK</sequence>
<evidence type="ECO:0000313" key="2">
    <source>
        <dbReference type="EMBL" id="GGD02143.1"/>
    </source>
</evidence>
<dbReference type="InterPro" id="IPR045403">
    <property type="entry name" value="HTH_59_Firmicutes_type"/>
</dbReference>
<dbReference type="EMBL" id="BMKI01000012">
    <property type="protein sequence ID" value="GGD02143.1"/>
    <property type="molecule type" value="Genomic_DNA"/>
</dbReference>
<keyword evidence="3" id="KW-1185">Reference proteome</keyword>
<protein>
    <recommendedName>
        <fullName evidence="1">Helix-turn-helix domain-containing protein</fullName>
    </recommendedName>
</protein>
<gene>
    <name evidence="2" type="ORF">GCM10011573_34550</name>
</gene>
<feature type="domain" description="Helix-turn-helix" evidence="1">
    <location>
        <begin position="8"/>
        <end position="67"/>
    </location>
</feature>
<comment type="caution">
    <text evidence="2">The sequence shown here is derived from an EMBL/GenBank/DDBJ whole genome shotgun (WGS) entry which is preliminary data.</text>
</comment>
<dbReference type="RefSeq" id="WP_088271810.1">
    <property type="nucleotide sequence ID" value="NZ_BMKI01000012.1"/>
</dbReference>